<organism evidence="1 2">
    <name type="scientific">Colletotrichum kahawae</name>
    <name type="common">Coffee berry disease fungus</name>
    <dbReference type="NCBI Taxonomy" id="34407"/>
    <lineage>
        <taxon>Eukaryota</taxon>
        <taxon>Fungi</taxon>
        <taxon>Dikarya</taxon>
        <taxon>Ascomycota</taxon>
        <taxon>Pezizomycotina</taxon>
        <taxon>Sordariomycetes</taxon>
        <taxon>Hypocreomycetidae</taxon>
        <taxon>Glomerellales</taxon>
        <taxon>Glomerellaceae</taxon>
        <taxon>Colletotrichum</taxon>
        <taxon>Colletotrichum gloeosporioides species complex</taxon>
    </lineage>
</organism>
<evidence type="ECO:0000313" key="1">
    <source>
        <dbReference type="EMBL" id="KAK2752256.1"/>
    </source>
</evidence>
<keyword evidence="2" id="KW-1185">Reference proteome</keyword>
<proteinExistence type="predicted"/>
<protein>
    <submittedName>
        <fullName evidence="1">Uncharacterized protein</fullName>
    </submittedName>
</protein>
<sequence length="84" mass="9169">MFPVAVVSPLPAESKEPILGVPLPVASPCLGGFSRCLPRRRTRPAISHDHGNTAMETQRFNGEVCGGISRRPLIIRLHRTVDMP</sequence>
<accession>A0AAD9Y9C3</accession>
<comment type="caution">
    <text evidence="1">The sequence shown here is derived from an EMBL/GenBank/DDBJ whole genome shotgun (WGS) entry which is preliminary data.</text>
</comment>
<dbReference type="Proteomes" id="UP001281614">
    <property type="component" value="Unassembled WGS sequence"/>
</dbReference>
<evidence type="ECO:0000313" key="2">
    <source>
        <dbReference type="Proteomes" id="UP001281614"/>
    </source>
</evidence>
<gene>
    <name evidence="1" type="ORF">CKAH01_17749</name>
</gene>
<dbReference type="AlphaFoldDB" id="A0AAD9Y9C3"/>
<dbReference type="EMBL" id="VYYT01000254">
    <property type="protein sequence ID" value="KAK2752256.1"/>
    <property type="molecule type" value="Genomic_DNA"/>
</dbReference>
<name>A0AAD9Y9C3_COLKA</name>
<reference evidence="1" key="1">
    <citation type="submission" date="2023-02" db="EMBL/GenBank/DDBJ databases">
        <title>Colletotrichum kahawae CIFC_Que2 genome sequencing and assembly.</title>
        <authorList>
            <person name="Baroncelli R."/>
        </authorList>
    </citation>
    <scope>NUCLEOTIDE SEQUENCE</scope>
    <source>
        <strain evidence="1">CIFC_Que2</strain>
    </source>
</reference>